<dbReference type="AlphaFoldDB" id="A0A7Y6NPA2"/>
<protein>
    <submittedName>
        <fullName evidence="2">Formate dehydrogenase</fullName>
    </submittedName>
</protein>
<reference evidence="2 3" key="1">
    <citation type="submission" date="2020-06" db="EMBL/GenBank/DDBJ databases">
        <title>Schlegella sp. ID0723 isolated from air conditioner.</title>
        <authorList>
            <person name="Kim D.Y."/>
            <person name="Kim D.-U."/>
        </authorList>
    </citation>
    <scope>NUCLEOTIDE SEQUENCE [LARGE SCALE GENOMIC DNA]</scope>
    <source>
        <strain evidence="2 3">ID0723</strain>
    </source>
</reference>
<name>A0A7Y6NPA2_9BURK</name>
<comment type="caution">
    <text evidence="2">The sequence shown here is derived from an EMBL/GenBank/DDBJ whole genome shotgun (WGS) entry which is preliminary data.</text>
</comment>
<feature type="signal peptide" evidence="1">
    <location>
        <begin position="1"/>
        <end position="22"/>
    </location>
</feature>
<keyword evidence="3" id="KW-1185">Reference proteome</keyword>
<evidence type="ECO:0000256" key="1">
    <source>
        <dbReference type="SAM" id="SignalP"/>
    </source>
</evidence>
<gene>
    <name evidence="2" type="ORF">HQN59_13895</name>
</gene>
<evidence type="ECO:0000313" key="3">
    <source>
        <dbReference type="Proteomes" id="UP000529637"/>
    </source>
</evidence>
<feature type="chain" id="PRO_5030737956" evidence="1">
    <location>
        <begin position="23"/>
        <end position="55"/>
    </location>
</feature>
<organism evidence="2 3">
    <name type="scientific">Piscinibacter koreensis</name>
    <dbReference type="NCBI Taxonomy" id="2742824"/>
    <lineage>
        <taxon>Bacteria</taxon>
        <taxon>Pseudomonadati</taxon>
        <taxon>Pseudomonadota</taxon>
        <taxon>Betaproteobacteria</taxon>
        <taxon>Burkholderiales</taxon>
        <taxon>Sphaerotilaceae</taxon>
        <taxon>Piscinibacter</taxon>
    </lineage>
</organism>
<dbReference type="Proteomes" id="UP000529637">
    <property type="component" value="Unassembled WGS sequence"/>
</dbReference>
<accession>A0A7Y6NPA2</accession>
<sequence>MVVGAGVAGAAALAAQVLPTGAAAPTATAAAELPSTAAGYRLSAHVKRYYETTKA</sequence>
<proteinExistence type="predicted"/>
<evidence type="ECO:0000313" key="2">
    <source>
        <dbReference type="EMBL" id="NUZ06852.1"/>
    </source>
</evidence>
<keyword evidence="1" id="KW-0732">Signal</keyword>
<dbReference type="EMBL" id="JABWMJ010000006">
    <property type="protein sequence ID" value="NUZ06852.1"/>
    <property type="molecule type" value="Genomic_DNA"/>
</dbReference>